<evidence type="ECO:0000313" key="4">
    <source>
        <dbReference type="EMBL" id="GAA4775426.1"/>
    </source>
</evidence>
<keyword evidence="2" id="KW-0012">Acyltransferase</keyword>
<comment type="caution">
    <text evidence="4">The sequence shown here is derived from an EMBL/GenBank/DDBJ whole genome shotgun (WGS) entry which is preliminary data.</text>
</comment>
<protein>
    <submittedName>
        <fullName evidence="4">GNAT family N-acetyltransferase</fullName>
    </submittedName>
</protein>
<feature type="domain" description="N-acetyltransferase" evidence="3">
    <location>
        <begin position="8"/>
        <end position="153"/>
    </location>
</feature>
<sequence>MTRSLARSVVCAVATGDAELAEHHRVRRAVFVAEQGIFTGDDLDPHDARDDVRHVVARVGETVVGTVRLFPLDPATGTWQGDRLAVLDRWRTAGAGAPLVRFAVATAAAAGGRRMVAHVQPANQRFFERLGWVAHGAEQYAGHPHVLMTIGLGPSAGDGQAPLLDEPAPQLGG</sequence>
<dbReference type="Proteomes" id="UP001500928">
    <property type="component" value="Unassembled WGS sequence"/>
</dbReference>
<organism evidence="4 5">
    <name type="scientific">Actinomycetospora chlora</name>
    <dbReference type="NCBI Taxonomy" id="663608"/>
    <lineage>
        <taxon>Bacteria</taxon>
        <taxon>Bacillati</taxon>
        <taxon>Actinomycetota</taxon>
        <taxon>Actinomycetes</taxon>
        <taxon>Pseudonocardiales</taxon>
        <taxon>Pseudonocardiaceae</taxon>
        <taxon>Actinomycetospora</taxon>
    </lineage>
</organism>
<proteinExistence type="predicted"/>
<dbReference type="RefSeq" id="WP_345410798.1">
    <property type="nucleotide sequence ID" value="NZ_BAABHO010000003.1"/>
</dbReference>
<dbReference type="InterPro" id="IPR024035">
    <property type="entry name" value="MSMEG_0567_GNAT"/>
</dbReference>
<dbReference type="SUPFAM" id="SSF55729">
    <property type="entry name" value="Acyl-CoA N-acyltransferases (Nat)"/>
    <property type="match status" value="1"/>
</dbReference>
<dbReference type="NCBIfam" id="TIGR04045">
    <property type="entry name" value="MSMEG_0567_GNAT"/>
    <property type="match status" value="1"/>
</dbReference>
<accession>A0ABP9A7M9</accession>
<dbReference type="InterPro" id="IPR050832">
    <property type="entry name" value="Bact_Acetyltransf"/>
</dbReference>
<reference evidence="5" key="1">
    <citation type="journal article" date="2019" name="Int. J. Syst. Evol. Microbiol.">
        <title>The Global Catalogue of Microorganisms (GCM) 10K type strain sequencing project: providing services to taxonomists for standard genome sequencing and annotation.</title>
        <authorList>
            <consortium name="The Broad Institute Genomics Platform"/>
            <consortium name="The Broad Institute Genome Sequencing Center for Infectious Disease"/>
            <person name="Wu L."/>
            <person name="Ma J."/>
        </authorList>
    </citation>
    <scope>NUCLEOTIDE SEQUENCE [LARGE SCALE GENOMIC DNA]</scope>
    <source>
        <strain evidence="5">JCM 17979</strain>
    </source>
</reference>
<dbReference type="PROSITE" id="PS51186">
    <property type="entry name" value="GNAT"/>
    <property type="match status" value="1"/>
</dbReference>
<dbReference type="Pfam" id="PF00583">
    <property type="entry name" value="Acetyltransf_1"/>
    <property type="match status" value="1"/>
</dbReference>
<keyword evidence="1" id="KW-0808">Transferase</keyword>
<evidence type="ECO:0000256" key="2">
    <source>
        <dbReference type="ARBA" id="ARBA00023315"/>
    </source>
</evidence>
<dbReference type="EMBL" id="BAABHO010000003">
    <property type="protein sequence ID" value="GAA4775426.1"/>
    <property type="molecule type" value="Genomic_DNA"/>
</dbReference>
<evidence type="ECO:0000259" key="3">
    <source>
        <dbReference type="PROSITE" id="PS51186"/>
    </source>
</evidence>
<keyword evidence="5" id="KW-1185">Reference proteome</keyword>
<dbReference type="PANTHER" id="PTHR43877">
    <property type="entry name" value="AMINOALKYLPHOSPHONATE N-ACETYLTRANSFERASE-RELATED-RELATED"/>
    <property type="match status" value="1"/>
</dbReference>
<dbReference type="PANTHER" id="PTHR43877:SF1">
    <property type="entry name" value="ACETYLTRANSFERASE"/>
    <property type="match status" value="1"/>
</dbReference>
<name>A0ABP9A7M9_9PSEU</name>
<dbReference type="Gene3D" id="3.40.630.30">
    <property type="match status" value="1"/>
</dbReference>
<evidence type="ECO:0000313" key="5">
    <source>
        <dbReference type="Proteomes" id="UP001500928"/>
    </source>
</evidence>
<evidence type="ECO:0000256" key="1">
    <source>
        <dbReference type="ARBA" id="ARBA00022679"/>
    </source>
</evidence>
<gene>
    <name evidence="4" type="ORF">GCM10023200_04980</name>
</gene>
<dbReference type="InterPro" id="IPR016181">
    <property type="entry name" value="Acyl_CoA_acyltransferase"/>
</dbReference>
<dbReference type="InterPro" id="IPR000182">
    <property type="entry name" value="GNAT_dom"/>
</dbReference>